<dbReference type="NCBIfam" id="TIGR04183">
    <property type="entry name" value="Por_Secre_tail"/>
    <property type="match status" value="1"/>
</dbReference>
<feature type="chain" id="PRO_5014857584" evidence="1">
    <location>
        <begin position="22"/>
        <end position="1002"/>
    </location>
</feature>
<keyword evidence="1" id="KW-0732">Signal</keyword>
<dbReference type="Proteomes" id="UP000228535">
    <property type="component" value="Unassembled WGS sequence"/>
</dbReference>
<feature type="signal peptide" evidence="1">
    <location>
        <begin position="1"/>
        <end position="21"/>
    </location>
</feature>
<evidence type="ECO:0000256" key="1">
    <source>
        <dbReference type="SAM" id="SignalP"/>
    </source>
</evidence>
<sequence length="1002" mass="104866">MKRLFTGLVVLFWLLHSSAYAQKETQNWFFGNNAGLSFATGLPTAITASSMVTYEAAAAISDPAGNLLFYTNCVNVWNRNHQLMPNGQNLGGHESATQGALIVRNPANASQYYLFVVDGCDNYLVGGLKYSLVDMTQQGGLGGVTARATQLSTVQVTEKLTAVRHANGKDTWIVVHGWNTNTFYAYLLTASGISSTPVTTSIGAVHSGGGGNTDNANGVGYMKASAAGNKLALAIRDGNFELFDFNNATGMLSNYVPLPQNFRSYGVEFSPDGSRLYGSTLNGNRIYQFNVLAGSATEIAASATLVGTSTPASAYIGALQLASDGKIYAALYNSLTLGVINNPNSLGTDCNYSNSGPALGGRLSQLGLPNFPNAFAPLANEWTGAVSTVYTDAANWSAGFVPGSTDDVTIKATATRMPVLSTSASVHSFTVDAGASMTVDGTFTVTGSIRNDGSFSGAGEVQMTTTGTHTIDGTRVPSIRNLTLATGATTQLNVATFVTGMLTLNANLNTPRAAVVLASSANGTAMVVNNGNFAVVGRAVVQRYIAPGLNPGLGYRHYSSPVSNVSFDSFIYQGYSAVVNPAYNSAAYPGTVTPFPTVYGYDQQRLVTAASPGNSGFNAGWYSPSAATNTMGVGVGYTFNIAPGKLLEFDGPLNNGPISRSNLARNEEADGGWHLLGNPYPAPIDWRQTFTGATNLLNSVYVFKSSGQYDGSYVSYVNGVGEARYIASGQAFFVRVAAPNLVGSLDFTNSARLTTYLSPDFSRPATTEARPLVQLDLVSGERHDAAYVYFEQGATAGFDAAYDAYKITAGEVAALSVQAGAEVLSISGLPNTLAAGQVTVPLSVYVPKAGNYALAATQLLNLPAGVTVYLRDAQTGALVNLQQQPEYAFSTGAPLYTTTRFTLVFSPQQVLASFTAQLSTQVALYPNPAQREVTVTLPALLRQPGSALSLVNALGQTVLRQAVPATGPDGTMRLALAGVAKGVYTLRISSPAGSASKKLVVE</sequence>
<protein>
    <submittedName>
        <fullName evidence="3">Putative secreted protein (Por secretion system target)</fullName>
    </submittedName>
</protein>
<dbReference type="AlphaFoldDB" id="A0A2M9BP60"/>
<keyword evidence="4" id="KW-1185">Reference proteome</keyword>
<proteinExistence type="predicted"/>
<dbReference type="EMBL" id="PGFA01000001">
    <property type="protein sequence ID" value="PJJ59735.1"/>
    <property type="molecule type" value="Genomic_DNA"/>
</dbReference>
<evidence type="ECO:0000259" key="2">
    <source>
        <dbReference type="Pfam" id="PF18962"/>
    </source>
</evidence>
<gene>
    <name evidence="3" type="ORF">CLV45_1157</name>
</gene>
<organism evidence="3 4">
    <name type="scientific">Hymenobacter chitinivorans DSM 11115</name>
    <dbReference type="NCBI Taxonomy" id="1121954"/>
    <lineage>
        <taxon>Bacteria</taxon>
        <taxon>Pseudomonadati</taxon>
        <taxon>Bacteroidota</taxon>
        <taxon>Cytophagia</taxon>
        <taxon>Cytophagales</taxon>
        <taxon>Hymenobacteraceae</taxon>
        <taxon>Hymenobacter</taxon>
    </lineage>
</organism>
<dbReference type="Pfam" id="PF18962">
    <property type="entry name" value="Por_Secre_tail"/>
    <property type="match status" value="1"/>
</dbReference>
<reference evidence="3 4" key="1">
    <citation type="submission" date="2017-11" db="EMBL/GenBank/DDBJ databases">
        <title>Genomic Encyclopedia of Archaeal and Bacterial Type Strains, Phase II (KMG-II): From Individual Species to Whole Genera.</title>
        <authorList>
            <person name="Goeker M."/>
        </authorList>
    </citation>
    <scope>NUCLEOTIDE SEQUENCE [LARGE SCALE GENOMIC DNA]</scope>
    <source>
        <strain evidence="3 4">DSM 11115</strain>
    </source>
</reference>
<accession>A0A2M9BP60</accession>
<dbReference type="InterPro" id="IPR026444">
    <property type="entry name" value="Secre_tail"/>
</dbReference>
<comment type="caution">
    <text evidence="3">The sequence shown here is derived from an EMBL/GenBank/DDBJ whole genome shotgun (WGS) entry which is preliminary data.</text>
</comment>
<evidence type="ECO:0000313" key="4">
    <source>
        <dbReference type="Proteomes" id="UP000228535"/>
    </source>
</evidence>
<dbReference type="SUPFAM" id="SSF82171">
    <property type="entry name" value="DPP6 N-terminal domain-like"/>
    <property type="match status" value="1"/>
</dbReference>
<feature type="domain" description="Secretion system C-terminal sorting" evidence="2">
    <location>
        <begin position="924"/>
        <end position="1001"/>
    </location>
</feature>
<name>A0A2M9BP60_9BACT</name>
<evidence type="ECO:0000313" key="3">
    <source>
        <dbReference type="EMBL" id="PJJ59735.1"/>
    </source>
</evidence>